<evidence type="ECO:0000256" key="8">
    <source>
        <dbReference type="ARBA" id="ARBA00037822"/>
    </source>
</evidence>
<evidence type="ECO:0000313" key="11">
    <source>
        <dbReference type="EMBL" id="ESN96418.1"/>
    </source>
</evidence>
<reference evidence="12" key="3">
    <citation type="submission" date="2015-06" db="UniProtKB">
        <authorList>
            <consortium name="EnsemblMetazoa"/>
        </authorList>
    </citation>
    <scope>IDENTIFICATION</scope>
</reference>
<dbReference type="GeneID" id="20197507"/>
<evidence type="ECO:0000256" key="4">
    <source>
        <dbReference type="ARBA" id="ARBA00022846"/>
    </source>
</evidence>
<dbReference type="GO" id="GO:0005930">
    <property type="term" value="C:axoneme"/>
    <property type="evidence" value="ECO:0000318"/>
    <property type="project" value="GO_Central"/>
</dbReference>
<dbReference type="RefSeq" id="XP_009025584.1">
    <property type="nucleotide sequence ID" value="XM_009027336.1"/>
</dbReference>
<reference evidence="13" key="1">
    <citation type="submission" date="2012-12" db="EMBL/GenBank/DDBJ databases">
        <authorList>
            <person name="Hellsten U."/>
            <person name="Grimwood J."/>
            <person name="Chapman J.A."/>
            <person name="Shapiro H."/>
            <person name="Aerts A."/>
            <person name="Otillar R.P."/>
            <person name="Terry A.Y."/>
            <person name="Boore J.L."/>
            <person name="Simakov O."/>
            <person name="Marletaz F."/>
            <person name="Cho S.-J."/>
            <person name="Edsinger-Gonzales E."/>
            <person name="Havlak P."/>
            <person name="Kuo D.-H."/>
            <person name="Larsson T."/>
            <person name="Lv J."/>
            <person name="Arendt D."/>
            <person name="Savage R."/>
            <person name="Osoegawa K."/>
            <person name="de Jong P."/>
            <person name="Lindberg D.R."/>
            <person name="Seaver E.C."/>
            <person name="Weisblat D.A."/>
            <person name="Putnam N.H."/>
            <person name="Grigoriev I.V."/>
            <person name="Rokhsar D.S."/>
        </authorList>
    </citation>
    <scope>NUCLEOTIDE SEQUENCE</scope>
</reference>
<evidence type="ECO:0000256" key="2">
    <source>
        <dbReference type="ARBA" id="ARBA00022490"/>
    </source>
</evidence>
<dbReference type="FunCoup" id="T1ELQ7">
    <property type="interactions" value="49"/>
</dbReference>
<name>T1ELQ7_HELRO</name>
<dbReference type="InterPro" id="IPR006802">
    <property type="entry name" value="Radial_spoke"/>
</dbReference>
<evidence type="ECO:0000256" key="7">
    <source>
        <dbReference type="ARBA" id="ARBA00023273"/>
    </source>
</evidence>
<dbReference type="GO" id="GO:0060091">
    <property type="term" value="C:kinocilium"/>
    <property type="evidence" value="ECO:0007669"/>
    <property type="project" value="UniProtKB-SubCell"/>
</dbReference>
<keyword evidence="2" id="KW-0963">Cytoplasm</keyword>
<evidence type="ECO:0000313" key="13">
    <source>
        <dbReference type="Proteomes" id="UP000015101"/>
    </source>
</evidence>
<keyword evidence="7" id="KW-0966">Cell projection</keyword>
<evidence type="ECO:0000256" key="5">
    <source>
        <dbReference type="ARBA" id="ARBA00023069"/>
    </source>
</evidence>
<evidence type="ECO:0000256" key="10">
    <source>
        <dbReference type="ARBA" id="ARBA00041080"/>
    </source>
</evidence>
<gene>
    <name evidence="12" type="primary">20197507</name>
    <name evidence="11" type="ORF">HELRODRAFT_156021</name>
</gene>
<keyword evidence="3" id="KW-0970">Cilium biogenesis/degradation</keyword>
<keyword evidence="6" id="KW-0206">Cytoskeleton</keyword>
<dbReference type="KEGG" id="hro:HELRODRAFT_156021"/>
<dbReference type="EnsemblMetazoa" id="HelroT156021">
    <property type="protein sequence ID" value="HelroP156021"/>
    <property type="gene ID" value="HelroG156021"/>
</dbReference>
<dbReference type="eggNOG" id="ENOG502QR99">
    <property type="taxonomic scope" value="Eukaryota"/>
</dbReference>
<keyword evidence="13" id="KW-1185">Reference proteome</keyword>
<dbReference type="OrthoDB" id="10258956at2759"/>
<organism evidence="12 13">
    <name type="scientific">Helobdella robusta</name>
    <name type="common">Californian leech</name>
    <dbReference type="NCBI Taxonomy" id="6412"/>
    <lineage>
        <taxon>Eukaryota</taxon>
        <taxon>Metazoa</taxon>
        <taxon>Spiralia</taxon>
        <taxon>Lophotrochozoa</taxon>
        <taxon>Annelida</taxon>
        <taxon>Clitellata</taxon>
        <taxon>Hirudinea</taxon>
        <taxon>Rhynchobdellida</taxon>
        <taxon>Glossiphoniidae</taxon>
        <taxon>Helobdella</taxon>
    </lineage>
</organism>
<dbReference type="EMBL" id="AMQM01001389">
    <property type="status" value="NOT_ANNOTATED_CDS"/>
    <property type="molecule type" value="Genomic_DNA"/>
</dbReference>
<dbReference type="OMA" id="TFYHVPN"/>
<dbReference type="AlphaFoldDB" id="T1ELQ7"/>
<dbReference type="InParanoid" id="T1ELQ7"/>
<dbReference type="GO" id="GO:0044458">
    <property type="term" value="P:motile cilium assembly"/>
    <property type="evidence" value="ECO:0000318"/>
    <property type="project" value="GO_Central"/>
</dbReference>
<dbReference type="GO" id="GO:0035082">
    <property type="term" value="P:axoneme assembly"/>
    <property type="evidence" value="ECO:0000318"/>
    <property type="project" value="GO_Central"/>
</dbReference>
<proteinExistence type="inferred from homology"/>
<dbReference type="GO" id="GO:0060294">
    <property type="term" value="P:cilium movement involved in cell motility"/>
    <property type="evidence" value="ECO:0000318"/>
    <property type="project" value="GO_Central"/>
</dbReference>
<evidence type="ECO:0000313" key="12">
    <source>
        <dbReference type="EnsemblMetazoa" id="HelroP156021"/>
    </source>
</evidence>
<keyword evidence="5" id="KW-0969">Cilium</keyword>
<dbReference type="InterPro" id="IPR055316">
    <property type="entry name" value="RSP9"/>
</dbReference>
<keyword evidence="4" id="KW-0282">Flagellum</keyword>
<accession>T1ELQ7</accession>
<dbReference type="CTD" id="20197507"/>
<evidence type="ECO:0000256" key="9">
    <source>
        <dbReference type="ARBA" id="ARBA00038319"/>
    </source>
</evidence>
<dbReference type="Proteomes" id="UP000015101">
    <property type="component" value="Unassembled WGS sequence"/>
</dbReference>
<dbReference type="EMBL" id="KB097495">
    <property type="protein sequence ID" value="ESN96418.1"/>
    <property type="molecule type" value="Genomic_DNA"/>
</dbReference>
<evidence type="ECO:0000256" key="3">
    <source>
        <dbReference type="ARBA" id="ARBA00022794"/>
    </source>
</evidence>
<comment type="subcellular location">
    <subcellularLocation>
        <location evidence="8">Cell projection</location>
        <location evidence="8">Kinocilium</location>
    </subcellularLocation>
    <subcellularLocation>
        <location evidence="1">Cytoplasm</location>
        <location evidence="1">Cytoskeleton</location>
        <location evidence="1">Flagellum axoneme</location>
    </subcellularLocation>
</comment>
<reference evidence="11 13" key="2">
    <citation type="journal article" date="2013" name="Nature">
        <title>Insights into bilaterian evolution from three spiralian genomes.</title>
        <authorList>
            <person name="Simakov O."/>
            <person name="Marletaz F."/>
            <person name="Cho S.J."/>
            <person name="Edsinger-Gonzales E."/>
            <person name="Havlak P."/>
            <person name="Hellsten U."/>
            <person name="Kuo D.H."/>
            <person name="Larsson T."/>
            <person name="Lv J."/>
            <person name="Arendt D."/>
            <person name="Savage R."/>
            <person name="Osoegawa K."/>
            <person name="de Jong P."/>
            <person name="Grimwood J."/>
            <person name="Chapman J.A."/>
            <person name="Shapiro H."/>
            <person name="Aerts A."/>
            <person name="Otillar R.P."/>
            <person name="Terry A.Y."/>
            <person name="Boore J.L."/>
            <person name="Grigoriev I.V."/>
            <person name="Lindberg D.R."/>
            <person name="Seaver E.C."/>
            <person name="Weisblat D.A."/>
            <person name="Putnam N.H."/>
            <person name="Rokhsar D.S."/>
        </authorList>
    </citation>
    <scope>NUCLEOTIDE SEQUENCE</scope>
</reference>
<dbReference type="Pfam" id="PF04712">
    <property type="entry name" value="Radial_spoke"/>
    <property type="match status" value="1"/>
</dbReference>
<dbReference type="PANTHER" id="PTHR22069:SF0">
    <property type="entry name" value="RADIAL SPOKE HEAD PROTEIN 9 HOMOLOG"/>
    <property type="match status" value="1"/>
</dbReference>
<sequence length="271" mass="31326">MNFQTLTSQIEHLGNSGIILSPEQKALLEVSLPVLKNDEKLTNLQFWGKIRGVNSDYFITKGFGNNYFGPKRYFYSQDCLSWGILNPPDKEMVKKSKLVHEMLTGDPTFVSESKVFTQPDEQETEEIMVTMKEEDRLACVIQRIEKDVFIVPRKAFIKLSNGDVIPNRSFEGLEASEACQFYNFMHFRKERMHSKVFNRPDIEKSIDFMDTIEDDIPKGSWSLQMENGETLVTLKSLLWLGLVFYHVVGTKQFGCSYFGYGDYNIDLPFML</sequence>
<protein>
    <recommendedName>
        <fullName evidence="10">Radial spoke head protein 9 homolog</fullName>
    </recommendedName>
</protein>
<evidence type="ECO:0000256" key="6">
    <source>
        <dbReference type="ARBA" id="ARBA00023212"/>
    </source>
</evidence>
<dbReference type="GO" id="GO:0001534">
    <property type="term" value="C:radial spoke"/>
    <property type="evidence" value="ECO:0007669"/>
    <property type="project" value="InterPro"/>
</dbReference>
<dbReference type="PANTHER" id="PTHR22069">
    <property type="entry name" value="MITOCHONDRIAL RIBOSOMAL PROTEIN S18"/>
    <property type="match status" value="1"/>
</dbReference>
<comment type="similarity">
    <text evidence="9">Belongs to the flagellar radial spoke RSP9 family.</text>
</comment>
<dbReference type="STRING" id="6412.T1ELQ7"/>
<evidence type="ECO:0000256" key="1">
    <source>
        <dbReference type="ARBA" id="ARBA00004611"/>
    </source>
</evidence>
<dbReference type="HOGENOM" id="CLU_068343_1_0_1"/>